<dbReference type="RefSeq" id="WP_146785553.1">
    <property type="nucleotide sequence ID" value="NZ_BAABIO010000001.1"/>
</dbReference>
<dbReference type="InterPro" id="IPR036038">
    <property type="entry name" value="Aminotransferase-like"/>
</dbReference>
<comment type="pathway">
    <text evidence="2 12">Amino-acid biosynthesis; L-isoleucine biosynthesis; L-isoleucine from 2-oxobutanoate: step 4/4.</text>
</comment>
<evidence type="ECO:0000256" key="4">
    <source>
        <dbReference type="ARBA" id="ARBA00005072"/>
    </source>
</evidence>
<evidence type="ECO:0000256" key="6">
    <source>
        <dbReference type="ARBA" id="ARBA00022576"/>
    </source>
</evidence>
<comment type="function">
    <text evidence="12">Acts on leucine, isoleucine and valine.</text>
</comment>
<organism evidence="13 14">
    <name type="scientific">Flavisolibacter ginsenosidimutans</name>
    <dbReference type="NCBI Taxonomy" id="661481"/>
    <lineage>
        <taxon>Bacteria</taxon>
        <taxon>Pseudomonadati</taxon>
        <taxon>Bacteroidota</taxon>
        <taxon>Chitinophagia</taxon>
        <taxon>Chitinophagales</taxon>
        <taxon>Chitinophagaceae</taxon>
        <taxon>Flavisolibacter</taxon>
    </lineage>
</organism>
<evidence type="ECO:0000313" key="13">
    <source>
        <dbReference type="EMBL" id="QEC55917.1"/>
    </source>
</evidence>
<dbReference type="InterPro" id="IPR005785">
    <property type="entry name" value="B_amino_transI"/>
</dbReference>
<keyword evidence="12" id="KW-0028">Amino-acid biosynthesis</keyword>
<proteinExistence type="inferred from homology"/>
<evidence type="ECO:0000256" key="10">
    <source>
        <dbReference type="ARBA" id="ARBA00048798"/>
    </source>
</evidence>
<keyword evidence="12" id="KW-0100">Branched-chain amino acid biosynthesis</keyword>
<dbReference type="KEGG" id="fgg:FSB75_08415"/>
<evidence type="ECO:0000313" key="14">
    <source>
        <dbReference type="Proteomes" id="UP000321204"/>
    </source>
</evidence>
<keyword evidence="6 12" id="KW-0032">Aminotransferase</keyword>
<dbReference type="GO" id="GO:0052654">
    <property type="term" value="F:L-leucine-2-oxoglutarate transaminase activity"/>
    <property type="evidence" value="ECO:0007669"/>
    <property type="project" value="RHEA"/>
</dbReference>
<name>A0A5B8UH00_9BACT</name>
<dbReference type="CDD" id="cd00449">
    <property type="entry name" value="PLPDE_IV"/>
    <property type="match status" value="1"/>
</dbReference>
<evidence type="ECO:0000256" key="8">
    <source>
        <dbReference type="ARBA" id="ARBA00022898"/>
    </source>
</evidence>
<dbReference type="UniPathway" id="UPA00049">
    <property type="reaction ID" value="UER00062"/>
</dbReference>
<dbReference type="Proteomes" id="UP000321204">
    <property type="component" value="Chromosome"/>
</dbReference>
<dbReference type="GO" id="GO:0009098">
    <property type="term" value="P:L-leucine biosynthetic process"/>
    <property type="evidence" value="ECO:0007669"/>
    <property type="project" value="UniProtKB-UniPathway"/>
</dbReference>
<dbReference type="Gene3D" id="3.30.470.10">
    <property type="match status" value="1"/>
</dbReference>
<dbReference type="NCBIfam" id="NF005146">
    <property type="entry name" value="PRK06606.1"/>
    <property type="match status" value="1"/>
</dbReference>
<dbReference type="FunFam" id="3.20.10.10:FF:000002">
    <property type="entry name" value="D-alanine aminotransferase"/>
    <property type="match status" value="1"/>
</dbReference>
<dbReference type="GO" id="GO:0009099">
    <property type="term" value="P:L-valine biosynthetic process"/>
    <property type="evidence" value="ECO:0007669"/>
    <property type="project" value="UniProtKB-UniPathway"/>
</dbReference>
<dbReference type="InterPro" id="IPR043131">
    <property type="entry name" value="BCAT-like_N"/>
</dbReference>
<keyword evidence="14" id="KW-1185">Reference proteome</keyword>
<dbReference type="UniPathway" id="UPA00048">
    <property type="reaction ID" value="UER00073"/>
</dbReference>
<dbReference type="GO" id="GO:0052656">
    <property type="term" value="F:L-isoleucine-2-oxoglutarate transaminase activity"/>
    <property type="evidence" value="ECO:0007669"/>
    <property type="project" value="RHEA"/>
</dbReference>
<keyword evidence="7 12" id="KW-0808">Transferase</keyword>
<dbReference type="EC" id="2.6.1.42" evidence="12"/>
<comment type="cofactor">
    <cofactor evidence="1 12">
        <name>pyridoxal 5'-phosphate</name>
        <dbReference type="ChEBI" id="CHEBI:597326"/>
    </cofactor>
</comment>
<dbReference type="Pfam" id="PF01063">
    <property type="entry name" value="Aminotran_4"/>
    <property type="match status" value="1"/>
</dbReference>
<evidence type="ECO:0000256" key="2">
    <source>
        <dbReference type="ARBA" id="ARBA00004824"/>
    </source>
</evidence>
<dbReference type="NCBIfam" id="TIGR01122">
    <property type="entry name" value="ilvE_I"/>
    <property type="match status" value="1"/>
</dbReference>
<dbReference type="AlphaFoldDB" id="A0A5B8UH00"/>
<dbReference type="Gene3D" id="3.20.10.10">
    <property type="entry name" value="D-amino Acid Aminotransferase, subunit A, domain 2"/>
    <property type="match status" value="1"/>
</dbReference>
<evidence type="ECO:0000256" key="11">
    <source>
        <dbReference type="ARBA" id="ARBA00049229"/>
    </source>
</evidence>
<sequence>MYYNENTIVFFNGEFVKATDAKANVYDQSLHYGYAVFEGIRSYNTQNGTRIFKAKEHYDRLQFSAESIGIPYPYNNDELTEISYEVLKRNNFTDAYLRPLITCPPNMQLTKGKDAQILIAAWEWGAYLGEKLLRLSTSSYRRITPACFRVEAKVSGHYINSIMASQEAKDKGFDEALLLDVEGFVAEGPGANIFFEKDGVLHTPQLGSILPGITRATVLEICEGLGIEVVERQIKPEEVRGVDSAFMCGTAAEVIGIESLDGVAFAKPWKESLGAIIQKAYKNVVLEKEYRTVAQVA</sequence>
<dbReference type="UniPathway" id="UPA00047">
    <property type="reaction ID" value="UER00058"/>
</dbReference>
<dbReference type="InterPro" id="IPR001544">
    <property type="entry name" value="Aminotrans_IV"/>
</dbReference>
<dbReference type="OrthoDB" id="9804984at2"/>
<comment type="pathway">
    <text evidence="3 12">Amino-acid biosynthesis; L-valine biosynthesis; L-valine from pyruvate: step 4/4.</text>
</comment>
<evidence type="ECO:0000256" key="9">
    <source>
        <dbReference type="ARBA" id="ARBA00048212"/>
    </source>
</evidence>
<dbReference type="PANTHER" id="PTHR42743">
    <property type="entry name" value="AMINO-ACID AMINOTRANSFERASE"/>
    <property type="match status" value="1"/>
</dbReference>
<comment type="pathway">
    <text evidence="4 12">Amino-acid biosynthesis; L-leucine biosynthesis; L-leucine from 3-methyl-2-oxobutanoate: step 4/4.</text>
</comment>
<evidence type="ECO:0000256" key="5">
    <source>
        <dbReference type="ARBA" id="ARBA00009320"/>
    </source>
</evidence>
<evidence type="ECO:0000256" key="3">
    <source>
        <dbReference type="ARBA" id="ARBA00004931"/>
    </source>
</evidence>
<comment type="catalytic activity">
    <reaction evidence="9 12">
        <text>L-valine + 2-oxoglutarate = 3-methyl-2-oxobutanoate + L-glutamate</text>
        <dbReference type="Rhea" id="RHEA:24813"/>
        <dbReference type="ChEBI" id="CHEBI:11851"/>
        <dbReference type="ChEBI" id="CHEBI:16810"/>
        <dbReference type="ChEBI" id="CHEBI:29985"/>
        <dbReference type="ChEBI" id="CHEBI:57762"/>
        <dbReference type="EC" id="2.6.1.42"/>
    </reaction>
</comment>
<comment type="similarity">
    <text evidence="5 12">Belongs to the class-IV pyridoxal-phosphate-dependent aminotransferase family.</text>
</comment>
<evidence type="ECO:0000256" key="7">
    <source>
        <dbReference type="ARBA" id="ARBA00022679"/>
    </source>
</evidence>
<protein>
    <recommendedName>
        <fullName evidence="12">Branched-chain-amino-acid aminotransferase</fullName>
        <shortName evidence="12">BCAT</shortName>
        <ecNumber evidence="12">2.6.1.42</ecNumber>
    </recommendedName>
</protein>
<evidence type="ECO:0000256" key="12">
    <source>
        <dbReference type="RuleBase" id="RU364094"/>
    </source>
</evidence>
<dbReference type="GO" id="GO:0009097">
    <property type="term" value="P:isoleucine biosynthetic process"/>
    <property type="evidence" value="ECO:0007669"/>
    <property type="project" value="UniProtKB-UniPathway"/>
</dbReference>
<dbReference type="InterPro" id="IPR050571">
    <property type="entry name" value="Class-IV_PLP-Dep_Aminotrnsfr"/>
</dbReference>
<comment type="catalytic activity">
    <reaction evidence="10 12">
        <text>L-isoleucine + 2-oxoglutarate = (S)-3-methyl-2-oxopentanoate + L-glutamate</text>
        <dbReference type="Rhea" id="RHEA:24801"/>
        <dbReference type="ChEBI" id="CHEBI:16810"/>
        <dbReference type="ChEBI" id="CHEBI:29985"/>
        <dbReference type="ChEBI" id="CHEBI:35146"/>
        <dbReference type="ChEBI" id="CHEBI:58045"/>
        <dbReference type="EC" id="2.6.1.42"/>
    </reaction>
</comment>
<evidence type="ECO:0000256" key="1">
    <source>
        <dbReference type="ARBA" id="ARBA00001933"/>
    </source>
</evidence>
<dbReference type="GO" id="GO:0052655">
    <property type="term" value="F:L-valine-2-oxoglutarate transaminase activity"/>
    <property type="evidence" value="ECO:0007669"/>
    <property type="project" value="RHEA"/>
</dbReference>
<gene>
    <name evidence="12" type="primary">ilvE</name>
    <name evidence="13" type="ORF">FSB75_08415</name>
</gene>
<dbReference type="SUPFAM" id="SSF56752">
    <property type="entry name" value="D-aminoacid aminotransferase-like PLP-dependent enzymes"/>
    <property type="match status" value="1"/>
</dbReference>
<reference evidence="13 14" key="1">
    <citation type="journal article" date="2015" name="Int. J. Syst. Evol. Microbiol.">
        <title>Flavisolibacter ginsenosidimutans sp. nov., with ginsenoside-converting activity isolated from soil used for cultivating ginseng.</title>
        <authorList>
            <person name="Zhao Y."/>
            <person name="Liu Q."/>
            <person name="Kang M.S."/>
            <person name="Jin F."/>
            <person name="Yu H."/>
            <person name="Im W.T."/>
        </authorList>
    </citation>
    <scope>NUCLEOTIDE SEQUENCE [LARGE SCALE GENOMIC DNA]</scope>
    <source>
        <strain evidence="13 14">Gsoil 636</strain>
    </source>
</reference>
<dbReference type="InterPro" id="IPR043132">
    <property type="entry name" value="BCAT-like_C"/>
</dbReference>
<dbReference type="EMBL" id="CP042433">
    <property type="protein sequence ID" value="QEC55917.1"/>
    <property type="molecule type" value="Genomic_DNA"/>
</dbReference>
<keyword evidence="8 12" id="KW-0663">Pyridoxal phosphate</keyword>
<comment type="catalytic activity">
    <reaction evidence="11 12">
        <text>L-leucine + 2-oxoglutarate = 4-methyl-2-oxopentanoate + L-glutamate</text>
        <dbReference type="Rhea" id="RHEA:18321"/>
        <dbReference type="ChEBI" id="CHEBI:16810"/>
        <dbReference type="ChEBI" id="CHEBI:17865"/>
        <dbReference type="ChEBI" id="CHEBI:29985"/>
        <dbReference type="ChEBI" id="CHEBI:57427"/>
        <dbReference type="EC" id="2.6.1.42"/>
    </reaction>
</comment>
<dbReference type="PANTHER" id="PTHR42743:SF11">
    <property type="entry name" value="AMINODEOXYCHORISMATE LYASE"/>
    <property type="match status" value="1"/>
</dbReference>
<accession>A0A5B8UH00</accession>